<dbReference type="AlphaFoldDB" id="A0A0C9WKY0"/>
<evidence type="ECO:0000313" key="2">
    <source>
        <dbReference type="Proteomes" id="UP000054477"/>
    </source>
</evidence>
<dbReference type="EMBL" id="KN839414">
    <property type="protein sequence ID" value="KIJ89820.1"/>
    <property type="molecule type" value="Genomic_DNA"/>
</dbReference>
<dbReference type="HOGENOM" id="CLU_2800945_0_0_1"/>
<reference evidence="2" key="2">
    <citation type="submission" date="2015-01" db="EMBL/GenBank/DDBJ databases">
        <title>Evolutionary Origins and Diversification of the Mycorrhizal Mutualists.</title>
        <authorList>
            <consortium name="DOE Joint Genome Institute"/>
            <consortium name="Mycorrhizal Genomics Consortium"/>
            <person name="Kohler A."/>
            <person name="Kuo A."/>
            <person name="Nagy L.G."/>
            <person name="Floudas D."/>
            <person name="Copeland A."/>
            <person name="Barry K.W."/>
            <person name="Cichocki N."/>
            <person name="Veneault-Fourrey C."/>
            <person name="LaButti K."/>
            <person name="Lindquist E.A."/>
            <person name="Lipzen A."/>
            <person name="Lundell T."/>
            <person name="Morin E."/>
            <person name="Murat C."/>
            <person name="Riley R."/>
            <person name="Ohm R."/>
            <person name="Sun H."/>
            <person name="Tunlid A."/>
            <person name="Henrissat B."/>
            <person name="Grigoriev I.V."/>
            <person name="Hibbett D.S."/>
            <person name="Martin F."/>
        </authorList>
    </citation>
    <scope>NUCLEOTIDE SEQUENCE [LARGE SCALE GENOMIC DNA]</scope>
    <source>
        <strain evidence="2">LaAM-08-1</strain>
    </source>
</reference>
<name>A0A0C9WKY0_9AGAR</name>
<keyword evidence="2" id="KW-1185">Reference proteome</keyword>
<sequence length="71" mass="8226">MAYSWLSKRRWRVLLYNPTRLSAERFAPTAAHAAFWSSSMLKGTWWGSRSARGYLEDLDPSRVYCKLAGKL</sequence>
<evidence type="ECO:0000313" key="1">
    <source>
        <dbReference type="EMBL" id="KIJ89820.1"/>
    </source>
</evidence>
<accession>A0A0C9WKY0</accession>
<protein>
    <submittedName>
        <fullName evidence="1">Uncharacterized protein</fullName>
    </submittedName>
</protein>
<gene>
    <name evidence="1" type="ORF">K443DRAFT_687116</name>
</gene>
<reference evidence="1 2" key="1">
    <citation type="submission" date="2014-04" db="EMBL/GenBank/DDBJ databases">
        <authorList>
            <consortium name="DOE Joint Genome Institute"/>
            <person name="Kuo A."/>
            <person name="Kohler A."/>
            <person name="Nagy L.G."/>
            <person name="Floudas D."/>
            <person name="Copeland A."/>
            <person name="Barry K.W."/>
            <person name="Cichocki N."/>
            <person name="Veneault-Fourrey C."/>
            <person name="LaButti K."/>
            <person name="Lindquist E.A."/>
            <person name="Lipzen A."/>
            <person name="Lundell T."/>
            <person name="Morin E."/>
            <person name="Murat C."/>
            <person name="Sun H."/>
            <person name="Tunlid A."/>
            <person name="Henrissat B."/>
            <person name="Grigoriev I.V."/>
            <person name="Hibbett D.S."/>
            <person name="Martin F."/>
            <person name="Nordberg H.P."/>
            <person name="Cantor M.N."/>
            <person name="Hua S.X."/>
        </authorList>
    </citation>
    <scope>NUCLEOTIDE SEQUENCE [LARGE SCALE GENOMIC DNA]</scope>
    <source>
        <strain evidence="1 2">LaAM-08-1</strain>
    </source>
</reference>
<organism evidence="1 2">
    <name type="scientific">Laccaria amethystina LaAM-08-1</name>
    <dbReference type="NCBI Taxonomy" id="1095629"/>
    <lineage>
        <taxon>Eukaryota</taxon>
        <taxon>Fungi</taxon>
        <taxon>Dikarya</taxon>
        <taxon>Basidiomycota</taxon>
        <taxon>Agaricomycotina</taxon>
        <taxon>Agaricomycetes</taxon>
        <taxon>Agaricomycetidae</taxon>
        <taxon>Agaricales</taxon>
        <taxon>Agaricineae</taxon>
        <taxon>Hydnangiaceae</taxon>
        <taxon>Laccaria</taxon>
    </lineage>
</organism>
<dbReference type="Proteomes" id="UP000054477">
    <property type="component" value="Unassembled WGS sequence"/>
</dbReference>
<proteinExistence type="predicted"/>